<dbReference type="EMBL" id="CP006835">
    <property type="protein sequence ID" value="AGZ53964.1"/>
    <property type="molecule type" value="Genomic_DNA"/>
</dbReference>
<reference evidence="1 2" key="1">
    <citation type="submission" date="2013-10" db="EMBL/GenBank/DDBJ databases">
        <title>Genome sequence of Mycobacterium kansasii.</title>
        <authorList>
            <consortium name="McGill University Mycobacterium genome consortium"/>
            <person name="Veyrier F.J."/>
            <person name="Behr M.A."/>
        </authorList>
    </citation>
    <scope>NUCLEOTIDE SEQUENCE [LARGE SCALE GENOMIC DNA]</scope>
    <source>
        <strain evidence="1 2">ATCC 12478</strain>
    </source>
</reference>
<dbReference type="KEGG" id="mkn:MKAN_02635"/>
<organism evidence="1 2">
    <name type="scientific">Mycobacterium kansasii ATCC 12478</name>
    <dbReference type="NCBI Taxonomy" id="557599"/>
    <lineage>
        <taxon>Bacteria</taxon>
        <taxon>Bacillati</taxon>
        <taxon>Actinomycetota</taxon>
        <taxon>Actinomycetes</taxon>
        <taxon>Mycobacteriales</taxon>
        <taxon>Mycobacteriaceae</taxon>
        <taxon>Mycobacterium</taxon>
    </lineage>
</organism>
<evidence type="ECO:0000313" key="1">
    <source>
        <dbReference type="EMBL" id="AGZ53964.1"/>
    </source>
</evidence>
<protein>
    <submittedName>
        <fullName evidence="1">Uncharacterized protein</fullName>
    </submittedName>
</protein>
<dbReference type="Proteomes" id="UP000017786">
    <property type="component" value="Chromosome"/>
</dbReference>
<name>U5WXU8_MYCKA</name>
<evidence type="ECO:0000313" key="2">
    <source>
        <dbReference type="Proteomes" id="UP000017786"/>
    </source>
</evidence>
<dbReference type="HOGENOM" id="CLU_3365962_0_0_11"/>
<accession>U5WXU8</accession>
<proteinExistence type="predicted"/>
<dbReference type="AlphaFoldDB" id="U5WXU8"/>
<sequence>MLPGSNEDFVVTYAIALGYTGDLKRLREQYRAATP</sequence>
<gene>
    <name evidence="1" type="ORF">MKAN_02635</name>
</gene>